<evidence type="ECO:0000256" key="7">
    <source>
        <dbReference type="SAM" id="Phobius"/>
    </source>
</evidence>
<keyword evidence="4 7" id="KW-0472">Membrane</keyword>
<comment type="caution">
    <text evidence="8">The sequence shown here is derived from an EMBL/GenBank/DDBJ whole genome shotgun (WGS) entry which is preliminary data.</text>
</comment>
<keyword evidence="3 7" id="KW-1133">Transmembrane helix</keyword>
<evidence type="ECO:0000256" key="6">
    <source>
        <dbReference type="ARBA" id="ARBA00023316"/>
    </source>
</evidence>
<organism evidence="8 9">
    <name type="scientific">Candidatus Kaiserbacteria bacterium RIFOXYB1_FULL_46_14</name>
    <dbReference type="NCBI Taxonomy" id="1798531"/>
    <lineage>
        <taxon>Bacteria</taxon>
        <taxon>Candidatus Kaiseribacteriota</taxon>
    </lineage>
</organism>
<dbReference type="GO" id="GO:0016829">
    <property type="term" value="F:lyase activity"/>
    <property type="evidence" value="ECO:0007669"/>
    <property type="project" value="UniProtKB-KW"/>
</dbReference>
<evidence type="ECO:0000256" key="4">
    <source>
        <dbReference type="ARBA" id="ARBA00023136"/>
    </source>
</evidence>
<sequence length="361" mass="40825">MKRSFKRAWRRIEQHLLHARAFRTLRQPIFPAQFRLAVRFLYGAVILVVVLFTALTVYTVATLSFPTNDSGIKVAPFPVSVDPGNKTIIEDPSLDNFLANSGRLRWQFPALVPSGRIARFLAKLTNSSWYQMAIPGGRLLVVFSGERKEEVAKNFGDILGWSREDRAKFLSLVTAEEPVLTEGKFFPERYLVAIGASPEEVAKLVNERFAGEVVARYQNGAEDRLPLADALIIASLLEREAYDFEDMREISGVIWNRLFINMPLQLDATLQYAKGSRPETATWWPVPVPADKYINSPYNTYKNKGLPPTPISNPSLEAVVAALNPVNTDCLFYFHNNNNFYCSATYEEHVKNLRSIYGQGR</sequence>
<keyword evidence="1" id="KW-1003">Cell membrane</keyword>
<dbReference type="AlphaFoldDB" id="A0A1F6FI66"/>
<keyword evidence="2 7" id="KW-0812">Transmembrane</keyword>
<evidence type="ECO:0008006" key="10">
    <source>
        <dbReference type="Google" id="ProtNLM"/>
    </source>
</evidence>
<dbReference type="STRING" id="1798531.A2392_02140"/>
<reference evidence="8 9" key="1">
    <citation type="journal article" date="2016" name="Nat. Commun.">
        <title>Thousands of microbial genomes shed light on interconnected biogeochemical processes in an aquifer system.</title>
        <authorList>
            <person name="Anantharaman K."/>
            <person name="Brown C.T."/>
            <person name="Hug L.A."/>
            <person name="Sharon I."/>
            <person name="Castelle C.J."/>
            <person name="Probst A.J."/>
            <person name="Thomas B.C."/>
            <person name="Singh A."/>
            <person name="Wilkins M.J."/>
            <person name="Karaoz U."/>
            <person name="Brodie E.L."/>
            <person name="Williams K.H."/>
            <person name="Hubbard S.S."/>
            <person name="Banfield J.F."/>
        </authorList>
    </citation>
    <scope>NUCLEOTIDE SEQUENCE [LARGE SCALE GENOMIC DNA]</scope>
</reference>
<gene>
    <name evidence="8" type="ORF">A2392_02140</name>
</gene>
<dbReference type="PANTHER" id="PTHR30518:SF2">
    <property type="entry name" value="ENDOLYTIC MUREIN TRANSGLYCOSYLASE"/>
    <property type="match status" value="1"/>
</dbReference>
<dbReference type="PANTHER" id="PTHR30518">
    <property type="entry name" value="ENDOLYTIC MUREIN TRANSGLYCOSYLASE"/>
    <property type="match status" value="1"/>
</dbReference>
<evidence type="ECO:0000256" key="3">
    <source>
        <dbReference type="ARBA" id="ARBA00022989"/>
    </source>
</evidence>
<evidence type="ECO:0000256" key="2">
    <source>
        <dbReference type="ARBA" id="ARBA00022692"/>
    </source>
</evidence>
<dbReference type="Pfam" id="PF02618">
    <property type="entry name" value="YceG"/>
    <property type="match status" value="1"/>
</dbReference>
<proteinExistence type="predicted"/>
<evidence type="ECO:0000256" key="5">
    <source>
        <dbReference type="ARBA" id="ARBA00023239"/>
    </source>
</evidence>
<dbReference type="InterPro" id="IPR003770">
    <property type="entry name" value="MLTG-like"/>
</dbReference>
<keyword evidence="6" id="KW-0961">Cell wall biogenesis/degradation</keyword>
<feature type="transmembrane region" description="Helical" evidence="7">
    <location>
        <begin position="40"/>
        <end position="61"/>
    </location>
</feature>
<name>A0A1F6FI66_9BACT</name>
<protein>
    <recommendedName>
        <fullName evidence="10">Endolytic murein transglycosylase</fullName>
    </recommendedName>
</protein>
<keyword evidence="5" id="KW-0456">Lyase</keyword>
<dbReference type="Proteomes" id="UP000177395">
    <property type="component" value="Unassembled WGS sequence"/>
</dbReference>
<accession>A0A1F6FI66</accession>
<dbReference type="EMBL" id="MFMS01000006">
    <property type="protein sequence ID" value="OGG85552.1"/>
    <property type="molecule type" value="Genomic_DNA"/>
</dbReference>
<evidence type="ECO:0000256" key="1">
    <source>
        <dbReference type="ARBA" id="ARBA00022475"/>
    </source>
</evidence>
<dbReference type="NCBIfam" id="TIGR00247">
    <property type="entry name" value="endolytic transglycosylase MltG"/>
    <property type="match status" value="1"/>
</dbReference>
<evidence type="ECO:0000313" key="8">
    <source>
        <dbReference type="EMBL" id="OGG85552.1"/>
    </source>
</evidence>
<dbReference type="GO" id="GO:0071555">
    <property type="term" value="P:cell wall organization"/>
    <property type="evidence" value="ECO:0007669"/>
    <property type="project" value="UniProtKB-KW"/>
</dbReference>
<evidence type="ECO:0000313" key="9">
    <source>
        <dbReference type="Proteomes" id="UP000177395"/>
    </source>
</evidence>